<gene>
    <name evidence="4" type="ORF">ACFQGD_01810</name>
</gene>
<feature type="compositionally biased region" description="Pro residues" evidence="1">
    <location>
        <begin position="192"/>
        <end position="203"/>
    </location>
</feature>
<sequence>MVKRYLGAVLAAFVVGCIGPLTVGSAQADEEPEDGSSLLGSVTATLGALTGGDADAAPDADAVPDVDVPSPAPGEPTPGDQPPGPAPAPPGPESAEPEGPSTDPAPDADGSGVIGAVTTTVSRLADAPRSLLTGSAGDDAPTPGMPTPDVPAQPDVPSPDVPQPPTHTPPPQPEPERPDGPSADLPGDPDTPAGPPADTPAGPPVNAASTLPDFGQSGVTEVEHSAPGADQQSITQPDIAAPDRSEPGRQQRDVPGFPVPADSAGGNTAEQGEAAAEPPEEDVRAETISLKHVTRTPFVVAIALLTAVGAVTVRRVITAR</sequence>
<evidence type="ECO:0000256" key="3">
    <source>
        <dbReference type="SAM" id="SignalP"/>
    </source>
</evidence>
<dbReference type="EMBL" id="JBHSXX010000001">
    <property type="protein sequence ID" value="MFC6865876.1"/>
    <property type="molecule type" value="Genomic_DNA"/>
</dbReference>
<reference evidence="5" key="1">
    <citation type="journal article" date="2019" name="Int. J. Syst. Evol. Microbiol.">
        <title>The Global Catalogue of Microorganisms (GCM) 10K type strain sequencing project: providing services to taxonomists for standard genome sequencing and annotation.</title>
        <authorList>
            <consortium name="The Broad Institute Genomics Platform"/>
            <consortium name="The Broad Institute Genome Sequencing Center for Infectious Disease"/>
            <person name="Wu L."/>
            <person name="Ma J."/>
        </authorList>
    </citation>
    <scope>NUCLEOTIDE SEQUENCE [LARGE SCALE GENOMIC DNA]</scope>
    <source>
        <strain evidence="5">KCTC 32255</strain>
    </source>
</reference>
<feature type="chain" id="PRO_5045968034" evidence="3">
    <location>
        <begin position="29"/>
        <end position="320"/>
    </location>
</feature>
<feature type="compositionally biased region" description="Pro residues" evidence="1">
    <location>
        <begin position="70"/>
        <end position="92"/>
    </location>
</feature>
<feature type="compositionally biased region" description="Pro residues" evidence="1">
    <location>
        <begin position="143"/>
        <end position="173"/>
    </location>
</feature>
<keyword evidence="2" id="KW-0472">Membrane</keyword>
<dbReference type="PROSITE" id="PS51257">
    <property type="entry name" value="PROKAR_LIPOPROTEIN"/>
    <property type="match status" value="1"/>
</dbReference>
<evidence type="ECO:0000256" key="1">
    <source>
        <dbReference type="SAM" id="MobiDB-lite"/>
    </source>
</evidence>
<dbReference type="Proteomes" id="UP001596337">
    <property type="component" value="Unassembled WGS sequence"/>
</dbReference>
<feature type="transmembrane region" description="Helical" evidence="2">
    <location>
        <begin position="298"/>
        <end position="317"/>
    </location>
</feature>
<protein>
    <submittedName>
        <fullName evidence="4">Uncharacterized protein</fullName>
    </submittedName>
</protein>
<comment type="caution">
    <text evidence="4">The sequence shown here is derived from an EMBL/GenBank/DDBJ whole genome shotgun (WGS) entry which is preliminary data.</text>
</comment>
<organism evidence="4 5">
    <name type="scientific">Haloechinothrix salitolerans</name>
    <dbReference type="NCBI Taxonomy" id="926830"/>
    <lineage>
        <taxon>Bacteria</taxon>
        <taxon>Bacillati</taxon>
        <taxon>Actinomycetota</taxon>
        <taxon>Actinomycetes</taxon>
        <taxon>Pseudonocardiales</taxon>
        <taxon>Pseudonocardiaceae</taxon>
        <taxon>Haloechinothrix</taxon>
    </lineage>
</organism>
<dbReference type="RefSeq" id="WP_345402695.1">
    <property type="nucleotide sequence ID" value="NZ_BAABLA010000111.1"/>
</dbReference>
<accession>A0ABW2BS74</accession>
<feature type="region of interest" description="Disordered" evidence="1">
    <location>
        <begin position="48"/>
        <end position="283"/>
    </location>
</feature>
<evidence type="ECO:0000313" key="4">
    <source>
        <dbReference type="EMBL" id="MFC6865876.1"/>
    </source>
</evidence>
<evidence type="ECO:0000313" key="5">
    <source>
        <dbReference type="Proteomes" id="UP001596337"/>
    </source>
</evidence>
<keyword evidence="2" id="KW-0812">Transmembrane</keyword>
<proteinExistence type="predicted"/>
<name>A0ABW2BS74_9PSEU</name>
<feature type="compositionally biased region" description="Basic and acidic residues" evidence="1">
    <location>
        <begin position="241"/>
        <end position="252"/>
    </location>
</feature>
<dbReference type="PRINTS" id="PR01217">
    <property type="entry name" value="PRICHEXTENSN"/>
</dbReference>
<evidence type="ECO:0000256" key="2">
    <source>
        <dbReference type="SAM" id="Phobius"/>
    </source>
</evidence>
<keyword evidence="5" id="KW-1185">Reference proteome</keyword>
<keyword evidence="3" id="KW-0732">Signal</keyword>
<keyword evidence="2" id="KW-1133">Transmembrane helix</keyword>
<feature type="signal peptide" evidence="3">
    <location>
        <begin position="1"/>
        <end position="28"/>
    </location>
</feature>